<keyword evidence="8" id="KW-0676">Redox-active center</keyword>
<evidence type="ECO:0000313" key="11">
    <source>
        <dbReference type="Proteomes" id="UP001162164"/>
    </source>
</evidence>
<gene>
    <name evidence="10" type="ORF">NQ317_002950</name>
</gene>
<dbReference type="Gene3D" id="1.10.287.2900">
    <property type="match status" value="1"/>
</dbReference>
<proteinExistence type="predicted"/>
<evidence type="ECO:0000256" key="4">
    <source>
        <dbReference type="ARBA" id="ARBA00023002"/>
    </source>
</evidence>
<keyword evidence="5" id="KW-0811">Translocation</keyword>
<evidence type="ECO:0000313" key="10">
    <source>
        <dbReference type="EMBL" id="KAJ8965773.1"/>
    </source>
</evidence>
<reference evidence="10" key="1">
    <citation type="journal article" date="2023" name="Insect Mol. Biol.">
        <title>Genome sequencing provides insights into the evolution of gene families encoding plant cell wall-degrading enzymes in longhorned beetles.</title>
        <authorList>
            <person name="Shin N.R."/>
            <person name="Okamura Y."/>
            <person name="Kirsch R."/>
            <person name="Pauchet Y."/>
        </authorList>
    </citation>
    <scope>NUCLEOTIDE SEQUENCE</scope>
    <source>
        <tissue evidence="10">Midgut</tissue>
    </source>
</reference>
<dbReference type="InterPro" id="IPR039289">
    <property type="entry name" value="CHCHD4"/>
</dbReference>
<protein>
    <submittedName>
        <fullName evidence="10">Uncharacterized protein</fullName>
    </submittedName>
</protein>
<keyword evidence="11" id="KW-1185">Reference proteome</keyword>
<feature type="compositionally biased region" description="Polar residues" evidence="9">
    <location>
        <begin position="99"/>
        <end position="108"/>
    </location>
</feature>
<comment type="subcellular location">
    <subcellularLocation>
        <location evidence="1">Mitochondrion</location>
    </subcellularLocation>
</comment>
<keyword evidence="6" id="KW-0496">Mitochondrion</keyword>
<feature type="region of interest" description="Disordered" evidence="9">
    <location>
        <begin position="82"/>
        <end position="108"/>
    </location>
</feature>
<keyword evidence="4" id="KW-0560">Oxidoreductase</keyword>
<organism evidence="10 11">
    <name type="scientific">Molorchus minor</name>
    <dbReference type="NCBI Taxonomy" id="1323400"/>
    <lineage>
        <taxon>Eukaryota</taxon>
        <taxon>Metazoa</taxon>
        <taxon>Ecdysozoa</taxon>
        <taxon>Arthropoda</taxon>
        <taxon>Hexapoda</taxon>
        <taxon>Insecta</taxon>
        <taxon>Pterygota</taxon>
        <taxon>Neoptera</taxon>
        <taxon>Endopterygota</taxon>
        <taxon>Coleoptera</taxon>
        <taxon>Polyphaga</taxon>
        <taxon>Cucujiformia</taxon>
        <taxon>Chrysomeloidea</taxon>
        <taxon>Cerambycidae</taxon>
        <taxon>Lamiinae</taxon>
        <taxon>Monochamini</taxon>
        <taxon>Molorchus</taxon>
    </lineage>
</organism>
<comment type="caution">
    <text evidence="10">The sequence shown here is derived from an EMBL/GenBank/DDBJ whole genome shotgun (WGS) entry which is preliminary data.</text>
</comment>
<keyword evidence="2" id="KW-0813">Transport</keyword>
<dbReference type="PANTHER" id="PTHR21622">
    <property type="entry name" value="COILED-COIL-HELIX-COILED-COIL-HELIX DOMAIN CONTAINING 4"/>
    <property type="match status" value="1"/>
</dbReference>
<evidence type="ECO:0000256" key="2">
    <source>
        <dbReference type="ARBA" id="ARBA00022448"/>
    </source>
</evidence>
<evidence type="ECO:0000256" key="8">
    <source>
        <dbReference type="ARBA" id="ARBA00023284"/>
    </source>
</evidence>
<dbReference type="PANTHER" id="PTHR21622:SF0">
    <property type="entry name" value="COILED-COIL-HELIX-COILED-COIL-HELIX DOMAIN CONTAINING 4"/>
    <property type="match status" value="1"/>
</dbReference>
<evidence type="ECO:0000256" key="3">
    <source>
        <dbReference type="ARBA" id="ARBA00022927"/>
    </source>
</evidence>
<evidence type="ECO:0000256" key="7">
    <source>
        <dbReference type="ARBA" id="ARBA00023157"/>
    </source>
</evidence>
<evidence type="ECO:0000256" key="1">
    <source>
        <dbReference type="ARBA" id="ARBA00004173"/>
    </source>
</evidence>
<evidence type="ECO:0000256" key="6">
    <source>
        <dbReference type="ARBA" id="ARBA00023128"/>
    </source>
</evidence>
<sequence>MSHCRKLGPNNKDIVIFATKEDHQIPSKIVLPEAEPQPGLILPNGDINWNCSDCYDLFKDMQGCMQKYPTLYNKDLADDDELSSMDQAAKDPASKQDQTETSNTTPNK</sequence>
<accession>A0ABQ9IU41</accession>
<name>A0ABQ9IU41_9CUCU</name>
<dbReference type="Proteomes" id="UP001162164">
    <property type="component" value="Unassembled WGS sequence"/>
</dbReference>
<dbReference type="EMBL" id="JAPWTJ010002538">
    <property type="protein sequence ID" value="KAJ8965773.1"/>
    <property type="molecule type" value="Genomic_DNA"/>
</dbReference>
<feature type="compositionally biased region" description="Basic and acidic residues" evidence="9">
    <location>
        <begin position="88"/>
        <end position="98"/>
    </location>
</feature>
<evidence type="ECO:0000256" key="5">
    <source>
        <dbReference type="ARBA" id="ARBA00023010"/>
    </source>
</evidence>
<evidence type="ECO:0000256" key="9">
    <source>
        <dbReference type="SAM" id="MobiDB-lite"/>
    </source>
</evidence>
<keyword evidence="3" id="KW-0653">Protein transport</keyword>
<keyword evidence="7" id="KW-1015">Disulfide bond</keyword>